<reference evidence="4 5" key="1">
    <citation type="submission" date="2019-02" db="EMBL/GenBank/DDBJ databases">
        <authorList>
            <consortium name="Pathogen Informatics"/>
        </authorList>
    </citation>
    <scope>NUCLEOTIDE SEQUENCE [LARGE SCALE GENOMIC DNA]</scope>
    <source>
        <strain evidence="4 5">3012STDY7089603</strain>
    </source>
</reference>
<evidence type="ECO:0000256" key="2">
    <source>
        <dbReference type="RuleBase" id="RU003749"/>
    </source>
</evidence>
<comment type="caution">
    <text evidence="4">The sequence shown here is derived from an EMBL/GenBank/DDBJ whole genome shotgun (WGS) entry which is preliminary data.</text>
</comment>
<dbReference type="InterPro" id="IPR036513">
    <property type="entry name" value="STAS_dom_sf"/>
</dbReference>
<gene>
    <name evidence="4" type="primary">rsbV</name>
    <name evidence="4" type="ORF">NCTC13150_01985</name>
</gene>
<dbReference type="PANTHER" id="PTHR33495">
    <property type="entry name" value="ANTI-SIGMA FACTOR ANTAGONIST TM_1081-RELATED-RELATED"/>
    <property type="match status" value="1"/>
</dbReference>
<feature type="domain" description="STAS" evidence="3">
    <location>
        <begin position="5"/>
        <end position="109"/>
    </location>
</feature>
<dbReference type="RefSeq" id="WP_034438128.1">
    <property type="nucleotide sequence ID" value="NZ_CAACYI010000001.1"/>
</dbReference>
<dbReference type="EMBL" id="CAACYI010000001">
    <property type="protein sequence ID" value="VFB17392.1"/>
    <property type="molecule type" value="Genomic_DNA"/>
</dbReference>
<dbReference type="NCBIfam" id="TIGR00377">
    <property type="entry name" value="ant_ant_sig"/>
    <property type="match status" value="1"/>
</dbReference>
<dbReference type="InterPro" id="IPR003658">
    <property type="entry name" value="Anti-sigma_ant"/>
</dbReference>
<dbReference type="PROSITE" id="PS50801">
    <property type="entry name" value="STAS"/>
    <property type="match status" value="1"/>
</dbReference>
<keyword evidence="5" id="KW-1185">Reference proteome</keyword>
<evidence type="ECO:0000256" key="1">
    <source>
        <dbReference type="ARBA" id="ARBA00009013"/>
    </source>
</evidence>
<dbReference type="Gene3D" id="3.30.750.24">
    <property type="entry name" value="STAS domain"/>
    <property type="match status" value="1"/>
</dbReference>
<name>A0A8H2M939_9FIRM</name>
<dbReference type="CDD" id="cd07043">
    <property type="entry name" value="STAS_anti-anti-sigma_factors"/>
    <property type="match status" value="1"/>
</dbReference>
<proteinExistence type="inferred from homology"/>
<dbReference type="GO" id="GO:0043856">
    <property type="term" value="F:anti-sigma factor antagonist activity"/>
    <property type="evidence" value="ECO:0007669"/>
    <property type="project" value="InterPro"/>
</dbReference>
<sequence length="109" mass="12820">MSFQIARQYDEDENLLVLKPKGELDITSTPDFKRVGEREYEKYKTDILINAEDLIYMDSTGLGAFIYLLKLCKDDNKKIKIINMKKSIRKLFTITQLDNLFIFEGEENE</sequence>
<evidence type="ECO:0000259" key="3">
    <source>
        <dbReference type="PROSITE" id="PS50801"/>
    </source>
</evidence>
<accession>A0A8H2M939</accession>
<evidence type="ECO:0000313" key="5">
    <source>
        <dbReference type="Proteomes" id="UP000377798"/>
    </source>
</evidence>
<dbReference type="Pfam" id="PF01740">
    <property type="entry name" value="STAS"/>
    <property type="match status" value="1"/>
</dbReference>
<dbReference type="AlphaFoldDB" id="A0A8H2M939"/>
<dbReference type="InterPro" id="IPR002645">
    <property type="entry name" value="STAS_dom"/>
</dbReference>
<organism evidence="4 5">
    <name type="scientific">Urinicoccus massiliensis</name>
    <dbReference type="NCBI Taxonomy" id="1723382"/>
    <lineage>
        <taxon>Bacteria</taxon>
        <taxon>Bacillati</taxon>
        <taxon>Bacillota</taxon>
        <taxon>Tissierellia</taxon>
        <taxon>Tissierellales</taxon>
        <taxon>Peptoniphilaceae</taxon>
        <taxon>Urinicoccus</taxon>
    </lineage>
</organism>
<dbReference type="PANTHER" id="PTHR33495:SF2">
    <property type="entry name" value="ANTI-SIGMA FACTOR ANTAGONIST TM_1081-RELATED"/>
    <property type="match status" value="1"/>
</dbReference>
<evidence type="ECO:0000313" key="4">
    <source>
        <dbReference type="EMBL" id="VFB17392.1"/>
    </source>
</evidence>
<dbReference type="Proteomes" id="UP000377798">
    <property type="component" value="Unassembled WGS sequence"/>
</dbReference>
<protein>
    <recommendedName>
        <fullName evidence="2">Anti-sigma factor antagonist</fullName>
    </recommendedName>
</protein>
<dbReference type="SUPFAM" id="SSF52091">
    <property type="entry name" value="SpoIIaa-like"/>
    <property type="match status" value="1"/>
</dbReference>
<comment type="similarity">
    <text evidence="1 2">Belongs to the anti-sigma-factor antagonist family.</text>
</comment>